<feature type="region of interest" description="Disordered" evidence="1">
    <location>
        <begin position="286"/>
        <end position="319"/>
    </location>
</feature>
<feature type="compositionally biased region" description="Basic residues" evidence="1">
    <location>
        <begin position="304"/>
        <end position="313"/>
    </location>
</feature>
<feature type="compositionally biased region" description="Basic and acidic residues" evidence="1">
    <location>
        <begin position="291"/>
        <end position="303"/>
    </location>
</feature>
<evidence type="ECO:0000256" key="1">
    <source>
        <dbReference type="SAM" id="MobiDB-lite"/>
    </source>
</evidence>
<feature type="region of interest" description="Disordered" evidence="1">
    <location>
        <begin position="188"/>
        <end position="211"/>
    </location>
</feature>
<proteinExistence type="predicted"/>
<dbReference type="Proteomes" id="UP000078540">
    <property type="component" value="Unassembled WGS sequence"/>
</dbReference>
<reference evidence="2 3" key="1">
    <citation type="submission" date="2015-09" db="EMBL/GenBank/DDBJ databases">
        <title>Atta colombica WGS genome.</title>
        <authorList>
            <person name="Nygaard S."/>
            <person name="Hu H."/>
            <person name="Boomsma J."/>
            <person name="Zhang G."/>
        </authorList>
    </citation>
    <scope>NUCLEOTIDE SEQUENCE [LARGE SCALE GENOMIC DNA]</scope>
    <source>
        <strain evidence="2">Treedump-2</strain>
        <tissue evidence="2">Whole body</tissue>
    </source>
</reference>
<name>A0A195BRK9_9HYME</name>
<keyword evidence="3" id="KW-1185">Reference proteome</keyword>
<evidence type="ECO:0000313" key="2">
    <source>
        <dbReference type="EMBL" id="KYM88854.1"/>
    </source>
</evidence>
<protein>
    <submittedName>
        <fullName evidence="2">Uncharacterized protein</fullName>
    </submittedName>
</protein>
<organism evidence="2 3">
    <name type="scientific">Atta colombica</name>
    <dbReference type="NCBI Taxonomy" id="520822"/>
    <lineage>
        <taxon>Eukaryota</taxon>
        <taxon>Metazoa</taxon>
        <taxon>Ecdysozoa</taxon>
        <taxon>Arthropoda</taxon>
        <taxon>Hexapoda</taxon>
        <taxon>Insecta</taxon>
        <taxon>Pterygota</taxon>
        <taxon>Neoptera</taxon>
        <taxon>Endopterygota</taxon>
        <taxon>Hymenoptera</taxon>
        <taxon>Apocrita</taxon>
        <taxon>Aculeata</taxon>
        <taxon>Formicoidea</taxon>
        <taxon>Formicidae</taxon>
        <taxon>Myrmicinae</taxon>
        <taxon>Atta</taxon>
    </lineage>
</organism>
<accession>A0A195BRK9</accession>
<evidence type="ECO:0000313" key="3">
    <source>
        <dbReference type="Proteomes" id="UP000078540"/>
    </source>
</evidence>
<feature type="compositionally biased region" description="Polar residues" evidence="1">
    <location>
        <begin position="188"/>
        <end position="204"/>
    </location>
</feature>
<gene>
    <name evidence="2" type="ORF">ALC53_02619</name>
</gene>
<sequence>MLLPEVRLIFQRQTRSNRSHSEISRILKEEEEEEADKKKEKETSWLVVPSQVATVYFIGNSRREKSGRASVHCVVDESCPGLPEESNEPSRFMFSRLPFFIWLWPPAVQKPIGTYRSQSAFGGMIKEINEWDEDKGLRMWMTTIAKKSDSALMQTLLTGRSAAGRVDSRRANISRDFLLCHRSVSKSAGTRTHSTNADSSSLSRQNERRNATTETIVRDHIQHRRINRHAARLIINYLVALGHQAFATLHSDISVPFSRATVPLKPQNHLLPSSLNVCKDIWRPRSRARRGRDPRGSRAETRAKTRVNRRLQRHAPYLP</sequence>
<dbReference type="EMBL" id="KQ976423">
    <property type="protein sequence ID" value="KYM88854.1"/>
    <property type="molecule type" value="Genomic_DNA"/>
</dbReference>
<dbReference type="AlphaFoldDB" id="A0A195BRK9"/>